<dbReference type="RefSeq" id="WP_015882322.1">
    <property type="nucleotide sequence ID" value="NC_012669.1"/>
</dbReference>
<dbReference type="STRING" id="471853.Bcav_1826"/>
<evidence type="ECO:0000313" key="3">
    <source>
        <dbReference type="Proteomes" id="UP000007962"/>
    </source>
</evidence>
<dbReference type="Pfam" id="PF08241">
    <property type="entry name" value="Methyltransf_11"/>
    <property type="match status" value="1"/>
</dbReference>
<evidence type="ECO:0000259" key="1">
    <source>
        <dbReference type="Pfam" id="PF08241"/>
    </source>
</evidence>
<dbReference type="KEGG" id="bcv:Bcav_1826"/>
<dbReference type="InterPro" id="IPR052356">
    <property type="entry name" value="Thiol_S-MT"/>
</dbReference>
<dbReference type="HOGENOM" id="CLU_037990_7_4_11"/>
<feature type="domain" description="Methyltransferase type 11" evidence="1">
    <location>
        <begin position="38"/>
        <end position="131"/>
    </location>
</feature>
<evidence type="ECO:0000313" key="2">
    <source>
        <dbReference type="EMBL" id="ACQ80082.1"/>
    </source>
</evidence>
<protein>
    <submittedName>
        <fullName evidence="2">Methyltransferase type 11</fullName>
    </submittedName>
</protein>
<dbReference type="SUPFAM" id="SSF53335">
    <property type="entry name" value="S-adenosyl-L-methionine-dependent methyltransferases"/>
    <property type="match status" value="1"/>
</dbReference>
<dbReference type="InterPro" id="IPR029063">
    <property type="entry name" value="SAM-dependent_MTases_sf"/>
</dbReference>
<dbReference type="AlphaFoldDB" id="C5C4V4"/>
<keyword evidence="2" id="KW-0489">Methyltransferase</keyword>
<dbReference type="GO" id="GO:0008757">
    <property type="term" value="F:S-adenosylmethionine-dependent methyltransferase activity"/>
    <property type="evidence" value="ECO:0007669"/>
    <property type="project" value="InterPro"/>
</dbReference>
<name>C5C4V4_BEUC1</name>
<organism evidence="2 3">
    <name type="scientific">Beutenbergia cavernae (strain ATCC BAA-8 / DSM 12333 / CCUG 43141 / JCM 11478 / NBRC 16432 / NCIMB 13614 / HKI 0122)</name>
    <dbReference type="NCBI Taxonomy" id="471853"/>
    <lineage>
        <taxon>Bacteria</taxon>
        <taxon>Bacillati</taxon>
        <taxon>Actinomycetota</taxon>
        <taxon>Actinomycetes</taxon>
        <taxon>Micrococcales</taxon>
        <taxon>Beutenbergiaceae</taxon>
        <taxon>Beutenbergia</taxon>
    </lineage>
</organism>
<accession>C5C4V4</accession>
<dbReference type="eggNOG" id="COG2226">
    <property type="taxonomic scope" value="Bacteria"/>
</dbReference>
<dbReference type="Proteomes" id="UP000007962">
    <property type="component" value="Chromosome"/>
</dbReference>
<sequence>MGWYSERVVPRVVDATCGSGMLDDLRRRTCAGLRGEVLELGFGSGTNLPFYPPAVTRVLAVEPSDVAWRLSEARRTASSVPVVRAGLDAARLELPDVAVDAVVSTWTLCTIPDVAGALGEVRRVLRPGGPLRFAEHGMAPDVAVQRWQRRLAPWQYRLAGGCHLDRPITELLTNAGFEVSLERFYAGLPRSFTAMFVGEAT</sequence>
<keyword evidence="2" id="KW-0808">Transferase</keyword>
<proteinExistence type="predicted"/>
<dbReference type="PANTHER" id="PTHR45036">
    <property type="entry name" value="METHYLTRANSFERASE LIKE 7B"/>
    <property type="match status" value="1"/>
</dbReference>
<dbReference type="InterPro" id="IPR013216">
    <property type="entry name" value="Methyltransf_11"/>
</dbReference>
<dbReference type="Gene3D" id="3.40.50.150">
    <property type="entry name" value="Vaccinia Virus protein VP39"/>
    <property type="match status" value="1"/>
</dbReference>
<dbReference type="CDD" id="cd02440">
    <property type="entry name" value="AdoMet_MTases"/>
    <property type="match status" value="1"/>
</dbReference>
<dbReference type="OrthoDB" id="65624at2"/>
<dbReference type="GO" id="GO:0032259">
    <property type="term" value="P:methylation"/>
    <property type="evidence" value="ECO:0007669"/>
    <property type="project" value="UniProtKB-KW"/>
</dbReference>
<dbReference type="EMBL" id="CP001618">
    <property type="protein sequence ID" value="ACQ80082.1"/>
    <property type="molecule type" value="Genomic_DNA"/>
</dbReference>
<gene>
    <name evidence="2" type="ordered locus">Bcav_1826</name>
</gene>
<dbReference type="PANTHER" id="PTHR45036:SF1">
    <property type="entry name" value="METHYLTRANSFERASE LIKE 7A"/>
    <property type="match status" value="1"/>
</dbReference>
<reference evidence="2 3" key="1">
    <citation type="journal article" date="2009" name="Stand. Genomic Sci.">
        <title>Complete genome sequence of Beutenbergia cavernae type strain (HKI 0122).</title>
        <authorList>
            <person name="Land M."/>
            <person name="Pukall R."/>
            <person name="Abt B."/>
            <person name="Goker M."/>
            <person name="Rohde M."/>
            <person name="Glavina Del Rio T."/>
            <person name="Tice H."/>
            <person name="Copeland A."/>
            <person name="Cheng J.F."/>
            <person name="Lucas S."/>
            <person name="Chen F."/>
            <person name="Nolan M."/>
            <person name="Bruce D."/>
            <person name="Goodwin L."/>
            <person name="Pitluck S."/>
            <person name="Ivanova N."/>
            <person name="Mavromatis K."/>
            <person name="Ovchinnikova G."/>
            <person name="Pati A."/>
            <person name="Chen A."/>
            <person name="Palaniappan K."/>
            <person name="Hauser L."/>
            <person name="Chang Y.J."/>
            <person name="Jefferies C.C."/>
            <person name="Saunders E."/>
            <person name="Brettin T."/>
            <person name="Detter J.C."/>
            <person name="Han C."/>
            <person name="Chain P."/>
            <person name="Bristow J."/>
            <person name="Eisen J.A."/>
            <person name="Markowitz V."/>
            <person name="Hugenholtz P."/>
            <person name="Kyrpides N.C."/>
            <person name="Klenk H.P."/>
            <person name="Lapidus A."/>
        </authorList>
    </citation>
    <scope>NUCLEOTIDE SEQUENCE [LARGE SCALE GENOMIC DNA]</scope>
    <source>
        <strain evidence="3">ATCC BAA-8 / DSM 12333 / NBRC 16432</strain>
    </source>
</reference>
<keyword evidence="3" id="KW-1185">Reference proteome</keyword>